<gene>
    <name evidence="1" type="ORF">ENT87_01155</name>
</gene>
<comment type="caution">
    <text evidence="1">The sequence shown here is derived from an EMBL/GenBank/DDBJ whole genome shotgun (WGS) entry which is preliminary data.</text>
</comment>
<dbReference type="EMBL" id="DTAI01000041">
    <property type="protein sequence ID" value="HGN36150.1"/>
    <property type="molecule type" value="Genomic_DNA"/>
</dbReference>
<name>A0A7J3I5Z6_9CREN</name>
<dbReference type="AlphaFoldDB" id="A0A7J3I5Z6"/>
<proteinExistence type="predicted"/>
<accession>A0A7J3I5Z6</accession>
<protein>
    <submittedName>
        <fullName evidence="1">Uncharacterized protein</fullName>
    </submittedName>
</protein>
<evidence type="ECO:0000313" key="1">
    <source>
        <dbReference type="EMBL" id="HGN36150.1"/>
    </source>
</evidence>
<organism evidence="1">
    <name type="scientific">Ignisphaera aggregans</name>
    <dbReference type="NCBI Taxonomy" id="334771"/>
    <lineage>
        <taxon>Archaea</taxon>
        <taxon>Thermoproteota</taxon>
        <taxon>Thermoprotei</taxon>
        <taxon>Desulfurococcales</taxon>
        <taxon>Desulfurococcaceae</taxon>
        <taxon>Ignisphaera</taxon>
    </lineage>
</organism>
<sequence length="203" mass="22885">MVVKKIAVLQNIKYRECNGIINRIIDGDVDIIVICGGIRECRNVIDVPKNVFGIVDLEDDVHIIKLMKNRNVYIAGKWKLLEDGICIGGIDAKNPVQNLLMIIEELPYGCKNLVLVSRYPIIGLDCSSIEIFKKKISIGFTTSLIEKLLNRIEKMVFICCNNTLDGVCTGTPINDRFVNVSLIGHFTKITIDFTNIRKIVIEY</sequence>
<reference evidence="1" key="1">
    <citation type="journal article" date="2020" name="mSystems">
        <title>Genome- and Community-Level Interaction Insights into Carbon Utilization and Element Cycling Functions of Hydrothermarchaeota in Hydrothermal Sediment.</title>
        <authorList>
            <person name="Zhou Z."/>
            <person name="Liu Y."/>
            <person name="Xu W."/>
            <person name="Pan J."/>
            <person name="Luo Z.H."/>
            <person name="Li M."/>
        </authorList>
    </citation>
    <scope>NUCLEOTIDE SEQUENCE [LARGE SCALE GENOMIC DNA]</scope>
    <source>
        <strain evidence="1">SpSt-618</strain>
    </source>
</reference>